<feature type="compositionally biased region" description="Polar residues" evidence="1">
    <location>
        <begin position="334"/>
        <end position="344"/>
    </location>
</feature>
<dbReference type="Gene3D" id="3.60.15.10">
    <property type="entry name" value="Ribonuclease Z/Hydroxyacylglutathione hydrolase-like"/>
    <property type="match status" value="1"/>
</dbReference>
<reference evidence="3 4" key="1">
    <citation type="submission" date="2019-02" db="EMBL/GenBank/DDBJ databases">
        <title>Genomic Encyclopedia of Type Strains, Phase IV (KMG-IV): sequencing the most valuable type-strain genomes for metagenomic binning, comparative biology and taxonomic classification.</title>
        <authorList>
            <person name="Goeker M."/>
        </authorList>
    </citation>
    <scope>NUCLEOTIDE SEQUENCE [LARGE SCALE GENOMIC DNA]</scope>
    <source>
        <strain evidence="3 4">DSM 18116</strain>
    </source>
</reference>
<dbReference type="InterPro" id="IPR036866">
    <property type="entry name" value="RibonucZ/Hydroxyglut_hydro"/>
</dbReference>
<dbReference type="Pfam" id="PF00753">
    <property type="entry name" value="Lactamase_B"/>
    <property type="match status" value="1"/>
</dbReference>
<sequence length="370" mass="41304">MPLIEFSDKGLFCRQGNFYIDPWRPVDYAIITHAHSDHARWGMKHYLCHTQCKPLLQLRLGDNDYQTLEWEQTIFINGVIVSLHPAGHMIGSSQVRLEYKGEVWVVSGDYKVEDDGLSGRFEPLRCDTFITESTFGLPIYKWQPQHMIFQQIQDWVRHCHEANKIPILFAYSLGKAQRLLQCLPEVSPNIYVHGAIYNAQNVLTKAGWALPDVHLVSDATPRSMISGNVVLAPGSADGSPWLKRFGAHEIGVCSGWMQVRGNVRRRNVDAGFALSDHADWPGLLQAIHSTGASKVFVTHGFQAALSRYLTEQGIEAAEVKTEFGDEEEGLAVNENESGSNQPNSAEHDNNDPGNTAEVNKPNSEPDNLST</sequence>
<feature type="region of interest" description="Disordered" evidence="1">
    <location>
        <begin position="322"/>
        <end position="370"/>
    </location>
</feature>
<feature type="compositionally biased region" description="Polar residues" evidence="1">
    <location>
        <begin position="351"/>
        <end position="370"/>
    </location>
</feature>
<keyword evidence="4" id="KW-1185">Reference proteome</keyword>
<evidence type="ECO:0000256" key="1">
    <source>
        <dbReference type="SAM" id="MobiDB-lite"/>
    </source>
</evidence>
<organism evidence="3 4">
    <name type="scientific">Pseudobacter ginsenosidimutans</name>
    <dbReference type="NCBI Taxonomy" id="661488"/>
    <lineage>
        <taxon>Bacteria</taxon>
        <taxon>Pseudomonadati</taxon>
        <taxon>Bacteroidota</taxon>
        <taxon>Chitinophagia</taxon>
        <taxon>Chitinophagales</taxon>
        <taxon>Chitinophagaceae</taxon>
        <taxon>Pseudobacter</taxon>
    </lineage>
</organism>
<dbReference type="Proteomes" id="UP000293874">
    <property type="component" value="Unassembled WGS sequence"/>
</dbReference>
<comment type="caution">
    <text evidence="3">The sequence shown here is derived from an EMBL/GenBank/DDBJ whole genome shotgun (WGS) entry which is preliminary data.</text>
</comment>
<dbReference type="PANTHER" id="PTHR11203">
    <property type="entry name" value="CLEAVAGE AND POLYADENYLATION SPECIFICITY FACTOR FAMILY MEMBER"/>
    <property type="match status" value="1"/>
</dbReference>
<dbReference type="PANTHER" id="PTHR11203:SF49">
    <property type="entry name" value="BLL1145 PROTEIN"/>
    <property type="match status" value="1"/>
</dbReference>
<dbReference type="NCBIfam" id="TIGR04122">
    <property type="entry name" value="Xnuc_lig_assoc"/>
    <property type="match status" value="1"/>
</dbReference>
<feature type="domain" description="Metallo-beta-lactamase" evidence="2">
    <location>
        <begin position="23"/>
        <end position="120"/>
    </location>
</feature>
<evidence type="ECO:0000313" key="3">
    <source>
        <dbReference type="EMBL" id="RZS69027.1"/>
    </source>
</evidence>
<dbReference type="InterPro" id="IPR050698">
    <property type="entry name" value="MBL"/>
</dbReference>
<dbReference type="EMBL" id="SGXA01000003">
    <property type="protein sequence ID" value="RZS69027.1"/>
    <property type="molecule type" value="Genomic_DNA"/>
</dbReference>
<dbReference type="SUPFAM" id="SSF56281">
    <property type="entry name" value="Metallo-hydrolase/oxidoreductase"/>
    <property type="match status" value="1"/>
</dbReference>
<dbReference type="InterPro" id="IPR026360">
    <property type="entry name" value="Xnuc_lig_assoc"/>
</dbReference>
<dbReference type="RefSeq" id="WP_130543396.1">
    <property type="nucleotide sequence ID" value="NZ_CP042431.1"/>
</dbReference>
<proteinExistence type="predicted"/>
<evidence type="ECO:0000259" key="2">
    <source>
        <dbReference type="Pfam" id="PF00753"/>
    </source>
</evidence>
<dbReference type="OrthoDB" id="9803916at2"/>
<evidence type="ECO:0000313" key="4">
    <source>
        <dbReference type="Proteomes" id="UP000293874"/>
    </source>
</evidence>
<accession>A0A4Q7MLZ1</accession>
<name>A0A4Q7MLZ1_9BACT</name>
<dbReference type="GO" id="GO:0004521">
    <property type="term" value="F:RNA endonuclease activity"/>
    <property type="evidence" value="ECO:0007669"/>
    <property type="project" value="TreeGrafter"/>
</dbReference>
<dbReference type="AlphaFoldDB" id="A0A4Q7MLZ1"/>
<dbReference type="InterPro" id="IPR001279">
    <property type="entry name" value="Metallo-B-lactamas"/>
</dbReference>
<gene>
    <name evidence="3" type="ORF">EV199_4851</name>
</gene>
<protein>
    <submittedName>
        <fullName evidence="3">Putative mRNA 3-end processing factor</fullName>
    </submittedName>
</protein>